<dbReference type="GO" id="GO:0005634">
    <property type="term" value="C:nucleus"/>
    <property type="evidence" value="ECO:0007669"/>
    <property type="project" value="TreeGrafter"/>
</dbReference>
<dbReference type="GO" id="GO:0006357">
    <property type="term" value="P:regulation of transcription by RNA polymerase II"/>
    <property type="evidence" value="ECO:0007669"/>
    <property type="project" value="TreeGrafter"/>
</dbReference>
<dbReference type="SMART" id="SM00317">
    <property type="entry name" value="SET"/>
    <property type="match status" value="1"/>
</dbReference>
<feature type="region of interest" description="Disordered" evidence="1">
    <location>
        <begin position="367"/>
        <end position="406"/>
    </location>
</feature>
<dbReference type="GO" id="GO:0005700">
    <property type="term" value="C:polytene chromosome"/>
    <property type="evidence" value="ECO:0007669"/>
    <property type="project" value="TreeGrafter"/>
</dbReference>
<evidence type="ECO:0000256" key="1">
    <source>
        <dbReference type="SAM" id="MobiDB-lite"/>
    </source>
</evidence>
<feature type="compositionally biased region" description="Basic residues" evidence="1">
    <location>
        <begin position="129"/>
        <end position="139"/>
    </location>
</feature>
<dbReference type="EMBL" id="UIVS01000001">
    <property type="protein sequence ID" value="SVP89629.1"/>
    <property type="molecule type" value="Genomic_DNA"/>
</dbReference>
<dbReference type="SUPFAM" id="SSF82199">
    <property type="entry name" value="SET domain"/>
    <property type="match status" value="1"/>
</dbReference>
<evidence type="ECO:0000259" key="2">
    <source>
        <dbReference type="PROSITE" id="PS50280"/>
    </source>
</evidence>
<evidence type="ECO:0000313" key="4">
    <source>
        <dbReference type="EMBL" id="SVP89629.1"/>
    </source>
</evidence>
<gene>
    <name evidence="3" type="ORF">TAT_000033100</name>
    <name evidence="4" type="ORF">TAV_000032600</name>
</gene>
<dbReference type="Gene3D" id="2.170.270.10">
    <property type="entry name" value="SET domain"/>
    <property type="match status" value="1"/>
</dbReference>
<feature type="region of interest" description="Disordered" evidence="1">
    <location>
        <begin position="106"/>
        <end position="147"/>
    </location>
</feature>
<dbReference type="PROSITE" id="PS50280">
    <property type="entry name" value="SET"/>
    <property type="match status" value="1"/>
</dbReference>
<dbReference type="PANTHER" id="PTHR46167:SF1">
    <property type="entry name" value="N-LYSINE METHYLTRANSFERASE KMT5A"/>
    <property type="match status" value="1"/>
</dbReference>
<sequence>MHGSYRGDYYTTLNCRKLEDRLLRNGYTYNGRPKRPVSRINSYINSYSSDSDESPYKDHLADITLNYHSSPQSQSSINCTPVAVQIHNQSPQNDSVNSVNKGVCNNNSNDSEHHKGKGLTGYNLTPRPNRYRKPQKGKSVKREHNNSEALSYNDFEVSTPDVTKREVKDAKYTYSDQNIDSSYTSYVDSLFGVEPYKYVHEHQPLKLFWLENTELSGLMMIPSLTSLSSEFSNAEKLYMVFTDYSIDIIQEVSHLKMINARDGYTPFVVIYSYNLRSMYFKVVKRTMPEVNMVSFNKGSTDLNDCLSFCSNSELSAFSEEQDSTYEFYRSYLYGKDEGSDPNRVRVIVHPSNKTHFDLRYLSINPNSHREGSVDNAKNQTVKAEEGVDDSDLESSNSDSPFTNTFQNGSQFNLPDDLFDECKLLVGVEVSNKGSSCSDSVANYRSESVIKRNYTVYMPESNVQISETDNNENKGVEQLSKEFLLNLVKVRDEGNVLYRSGDVALTEGQVLKIEFPTIYTKHFEYDYVTLYSDNTLKSCFNFIKSLLPEDCLNININKLAQFCPNIFWNFALAGDIETSIIELDPEMVKSLYRRKRSSNVDSESFRNGKVKVSSNSLSYLDNNFIIMQNLFQRDAEEKIKKLNEIERKNEGKMTRVVINKHAEDDDLIKLLIDDNGFTRKSMQVLTEKQKNTVYNECMKRNFYVPVHIKFNPQKGRGVYAAYKIQKEDFLMEYKGELITEKVANFRNNKYNKSKKYKGSFIFFFKHNGTRYGIDATEEDISFGPARLVNHSRKNANIVPKTLLSNNYPRLIFIAKRDIECGEELLVDYGERDPSVIKDNPWLLD</sequence>
<name>A0A3B0MWR8_THEAN</name>
<protein>
    <submittedName>
        <fullName evidence="4">SET domain containing protein, putative</fullName>
    </submittedName>
</protein>
<dbReference type="InterPro" id="IPR001214">
    <property type="entry name" value="SET_dom"/>
</dbReference>
<dbReference type="GO" id="GO:0042799">
    <property type="term" value="F:histone H4K20 methyltransferase activity"/>
    <property type="evidence" value="ECO:0007669"/>
    <property type="project" value="TreeGrafter"/>
</dbReference>
<dbReference type="InterPro" id="IPR046341">
    <property type="entry name" value="SET_dom_sf"/>
</dbReference>
<feature type="domain" description="SET" evidence="2">
    <location>
        <begin position="703"/>
        <end position="828"/>
    </location>
</feature>
<dbReference type="EMBL" id="UIVT01000001">
    <property type="protein sequence ID" value="SVP88467.1"/>
    <property type="molecule type" value="Genomic_DNA"/>
</dbReference>
<accession>A0A3B0MWR8</accession>
<evidence type="ECO:0000313" key="3">
    <source>
        <dbReference type="EMBL" id="SVP88467.1"/>
    </source>
</evidence>
<organism evidence="4">
    <name type="scientific">Theileria annulata</name>
    <dbReference type="NCBI Taxonomy" id="5874"/>
    <lineage>
        <taxon>Eukaryota</taxon>
        <taxon>Sar</taxon>
        <taxon>Alveolata</taxon>
        <taxon>Apicomplexa</taxon>
        <taxon>Aconoidasida</taxon>
        <taxon>Piroplasmida</taxon>
        <taxon>Theileriidae</taxon>
        <taxon>Theileria</taxon>
    </lineage>
</organism>
<dbReference type="AlphaFoldDB" id="A0A3B0MWR8"/>
<dbReference type="InterPro" id="IPR051760">
    <property type="entry name" value="KMT5A"/>
</dbReference>
<proteinExistence type="predicted"/>
<dbReference type="PANTHER" id="PTHR46167">
    <property type="entry name" value="N-LYSINE METHYLTRANSFERASE KMT5A"/>
    <property type="match status" value="1"/>
</dbReference>
<dbReference type="Pfam" id="PF00856">
    <property type="entry name" value="SET"/>
    <property type="match status" value="1"/>
</dbReference>
<reference evidence="4" key="1">
    <citation type="submission" date="2018-07" db="EMBL/GenBank/DDBJ databases">
        <authorList>
            <person name="Quirk P.G."/>
            <person name="Krulwich T.A."/>
        </authorList>
    </citation>
    <scope>NUCLEOTIDE SEQUENCE</scope>
    <source>
        <strain evidence="4">Anand</strain>
    </source>
</reference>
<dbReference type="VEuPathDB" id="PiroplasmaDB:TA21435"/>